<dbReference type="PRINTS" id="PR00097">
    <property type="entry name" value="ANTSNTHASEII"/>
</dbReference>
<dbReference type="CDD" id="cd01743">
    <property type="entry name" value="GATase1_Anthranilate_Synthase"/>
    <property type="match status" value="1"/>
</dbReference>
<evidence type="ECO:0000259" key="6">
    <source>
        <dbReference type="Pfam" id="PF00425"/>
    </source>
</evidence>
<dbReference type="EMBL" id="JBHSDP010000015">
    <property type="protein sequence ID" value="MFC4329087.1"/>
    <property type="molecule type" value="Genomic_DNA"/>
</dbReference>
<proteinExistence type="predicted"/>
<organism evidence="7 8">
    <name type="scientific">Streptomyces andamanensis</name>
    <dbReference type="NCBI Taxonomy" id="1565035"/>
    <lineage>
        <taxon>Bacteria</taxon>
        <taxon>Bacillati</taxon>
        <taxon>Actinomycetota</taxon>
        <taxon>Actinomycetes</taxon>
        <taxon>Kitasatosporales</taxon>
        <taxon>Streptomycetaceae</taxon>
        <taxon>Streptomyces</taxon>
    </lineage>
</organism>
<dbReference type="Gene3D" id="3.60.120.10">
    <property type="entry name" value="Anthranilate synthase"/>
    <property type="match status" value="1"/>
</dbReference>
<evidence type="ECO:0000259" key="5">
    <source>
        <dbReference type="Pfam" id="PF00117"/>
    </source>
</evidence>
<dbReference type="EC" id="4.1.3.27" evidence="1"/>
<dbReference type="PROSITE" id="PS51273">
    <property type="entry name" value="GATASE_TYPE_1"/>
    <property type="match status" value="1"/>
</dbReference>
<dbReference type="Pfam" id="PF00425">
    <property type="entry name" value="Chorismate_bind"/>
    <property type="match status" value="1"/>
</dbReference>
<evidence type="ECO:0000313" key="8">
    <source>
        <dbReference type="Proteomes" id="UP001595824"/>
    </source>
</evidence>
<feature type="domain" description="Chorismate-utilising enzyme C-terminal" evidence="6">
    <location>
        <begin position="128"/>
        <end position="386"/>
    </location>
</feature>
<dbReference type="InterPro" id="IPR019999">
    <property type="entry name" value="Anth_synth_I-like"/>
</dbReference>
<dbReference type="Pfam" id="PF00117">
    <property type="entry name" value="GATase"/>
    <property type="match status" value="1"/>
</dbReference>
<dbReference type="InterPro" id="IPR006221">
    <property type="entry name" value="TrpG/PapA_dom"/>
</dbReference>
<dbReference type="SUPFAM" id="SSF52317">
    <property type="entry name" value="Class I glutamine amidotransferase-like"/>
    <property type="match status" value="1"/>
</dbReference>
<dbReference type="InterPro" id="IPR005801">
    <property type="entry name" value="ADC_synthase"/>
</dbReference>
<dbReference type="InterPro" id="IPR029062">
    <property type="entry name" value="Class_I_gatase-like"/>
</dbReference>
<reference evidence="8" key="1">
    <citation type="journal article" date="2019" name="Int. J. Syst. Evol. Microbiol.">
        <title>The Global Catalogue of Microorganisms (GCM) 10K type strain sequencing project: providing services to taxonomists for standard genome sequencing and annotation.</title>
        <authorList>
            <consortium name="The Broad Institute Genomics Platform"/>
            <consortium name="The Broad Institute Genome Sequencing Center for Infectious Disease"/>
            <person name="Wu L."/>
            <person name="Ma J."/>
        </authorList>
    </citation>
    <scope>NUCLEOTIDE SEQUENCE [LARGE SCALE GENOMIC DNA]</scope>
    <source>
        <strain evidence="8">PCU 347</strain>
    </source>
</reference>
<dbReference type="InterPro" id="IPR017926">
    <property type="entry name" value="GATASE"/>
</dbReference>
<accession>A0ABV8TF15</accession>
<dbReference type="PRINTS" id="PR00096">
    <property type="entry name" value="GATASE"/>
</dbReference>
<keyword evidence="3" id="KW-0456">Lyase</keyword>
<evidence type="ECO:0000313" key="7">
    <source>
        <dbReference type="EMBL" id="MFC4329087.1"/>
    </source>
</evidence>
<dbReference type="PANTHER" id="PTHR11236">
    <property type="entry name" value="AMINOBENZOATE/ANTHRANILATE SYNTHASE"/>
    <property type="match status" value="1"/>
</dbReference>
<protein>
    <recommendedName>
        <fullName evidence="1">anthranilate synthase</fullName>
        <ecNumber evidence="1">4.1.3.27</ecNumber>
    </recommendedName>
</protein>
<sequence>MTPPYRPGSVPEPPSLTELAAGGQPFAVLHRPESGTAGQVDVLVGDFGVVAGTADLPVPESGEPGRHEVLAVLPYRVIGERGYDHHNDGEPLLVMPVRAQSQLPVDEVLDTVLAWPFVTGEGRFDLDDEEYGELVRRVLDEEIGHGSGANFVLKRTFVTEVPNWSARTALAFWGRLLRGEPGAYWTFLIHTGRRTFIGASPERHVSVDDGVAVMTPISGTHRYPAGGPDVGPVLDFLADGKETNELYMVLDEELKMMSRVCDDAHVVGPLLKEMAHLAHTEYRIVGHSGRDVREILRETLLAPTVTGSPLESASQVIAKFEPDARGYYAGVAALIGRDEAGRRRMDSAIMIRTADVDAAGRVRIGVGATLVRDSDPAREAAETSAKAAGLLDALHRVADRRAPAGLGADPRVRAALAARNAPLSRFWLAPPPAGSATRGRILVIDAEDTFTAMGALQLRSLGYDVTIRRYDEPYRLTGRDLVLLGPGPGDPREVNHAKIAHLRAVTGSLLNLRIPFVSVCLSHQVLASLLGLELRRLHRPNQGVRRTIDLFGAEQPVYFYNTFAAYSDSALLDSPHAPGLVEVARDPASGEVHALRGPGFTSVQFHPESVMTLHGAAILDDLVTGALAPHRAELTA</sequence>
<gene>
    <name evidence="7" type="ORF">ACFPC0_14900</name>
</gene>
<dbReference type="Gene3D" id="3.40.50.880">
    <property type="match status" value="1"/>
</dbReference>
<dbReference type="InterPro" id="IPR015890">
    <property type="entry name" value="Chorismate_C"/>
</dbReference>
<dbReference type="SUPFAM" id="SSF56322">
    <property type="entry name" value="ADC synthase"/>
    <property type="match status" value="1"/>
</dbReference>
<evidence type="ECO:0000256" key="2">
    <source>
        <dbReference type="ARBA" id="ARBA00022962"/>
    </source>
</evidence>
<dbReference type="PANTHER" id="PTHR11236:SF49">
    <property type="entry name" value="ANTHRANILATE SYNTHASE COMPONENT 1"/>
    <property type="match status" value="1"/>
</dbReference>
<evidence type="ECO:0000256" key="4">
    <source>
        <dbReference type="ARBA" id="ARBA00047683"/>
    </source>
</evidence>
<comment type="catalytic activity">
    <reaction evidence="4">
        <text>chorismate + L-glutamine = anthranilate + pyruvate + L-glutamate + H(+)</text>
        <dbReference type="Rhea" id="RHEA:21732"/>
        <dbReference type="ChEBI" id="CHEBI:15361"/>
        <dbReference type="ChEBI" id="CHEBI:15378"/>
        <dbReference type="ChEBI" id="CHEBI:16567"/>
        <dbReference type="ChEBI" id="CHEBI:29748"/>
        <dbReference type="ChEBI" id="CHEBI:29985"/>
        <dbReference type="ChEBI" id="CHEBI:58359"/>
        <dbReference type="EC" id="4.1.3.27"/>
    </reaction>
</comment>
<evidence type="ECO:0000256" key="3">
    <source>
        <dbReference type="ARBA" id="ARBA00023239"/>
    </source>
</evidence>
<feature type="domain" description="Glutamine amidotransferase" evidence="5">
    <location>
        <begin position="442"/>
        <end position="622"/>
    </location>
</feature>
<keyword evidence="2" id="KW-0315">Glutamine amidotransferase</keyword>
<comment type="caution">
    <text evidence="7">The sequence shown here is derived from an EMBL/GenBank/DDBJ whole genome shotgun (WGS) entry which is preliminary data.</text>
</comment>
<dbReference type="Proteomes" id="UP001595824">
    <property type="component" value="Unassembled WGS sequence"/>
</dbReference>
<name>A0ABV8TF15_9ACTN</name>
<dbReference type="RefSeq" id="WP_381739491.1">
    <property type="nucleotide sequence ID" value="NZ_JBHSDP010000015.1"/>
</dbReference>
<evidence type="ECO:0000256" key="1">
    <source>
        <dbReference type="ARBA" id="ARBA00012266"/>
    </source>
</evidence>
<keyword evidence="8" id="KW-1185">Reference proteome</keyword>